<dbReference type="HOGENOM" id="CLU_095450_1_0_1"/>
<feature type="compositionally biased region" description="Polar residues" evidence="1">
    <location>
        <begin position="171"/>
        <end position="193"/>
    </location>
</feature>
<evidence type="ECO:0000256" key="1">
    <source>
        <dbReference type="SAM" id="MobiDB-lite"/>
    </source>
</evidence>
<evidence type="ECO:0000313" key="2">
    <source>
        <dbReference type="EMBL" id="EDW25635.1"/>
    </source>
</evidence>
<dbReference type="SMR" id="B4GS88"/>
<dbReference type="KEGG" id="dpe:6596266"/>
<dbReference type="eggNOG" id="ENOG502T6VC">
    <property type="taxonomic scope" value="Eukaryota"/>
</dbReference>
<feature type="compositionally biased region" description="Basic residues" evidence="1">
    <location>
        <begin position="1"/>
        <end position="17"/>
    </location>
</feature>
<sequence>MENYNHKKFTGALKRKRCQEEESDDDVVFIMEQCGHRTPEQPQPKRRFFRPWLDESLAQEQEPQPTRTRQSHPGSPASPPLVDATSTYHANMVRSHTPRQRSPQEQLRRDRNTLASLRHRRSKQQEQALMEQQYFEYRRQHEANLQQQVRLSLYYVRFLQQTMAATREPLQASSHQQMPKAQTTTQHSWGVHN</sequence>
<dbReference type="Proteomes" id="UP000008744">
    <property type="component" value="Unassembled WGS sequence"/>
</dbReference>
<feature type="region of interest" description="Disordered" evidence="1">
    <location>
        <begin position="1"/>
        <end position="83"/>
    </location>
</feature>
<name>B4GS88_DROPE</name>
<protein>
    <submittedName>
        <fullName evidence="2">GL26308</fullName>
    </submittedName>
</protein>
<dbReference type="EMBL" id="CH479189">
    <property type="protein sequence ID" value="EDW25635.1"/>
    <property type="molecule type" value="Genomic_DNA"/>
</dbReference>
<dbReference type="OMA" id="YAHKKFS"/>
<proteinExistence type="predicted"/>
<organism evidence="3">
    <name type="scientific">Drosophila persimilis</name>
    <name type="common">Fruit fly</name>
    <dbReference type="NCBI Taxonomy" id="7234"/>
    <lineage>
        <taxon>Eukaryota</taxon>
        <taxon>Metazoa</taxon>
        <taxon>Ecdysozoa</taxon>
        <taxon>Arthropoda</taxon>
        <taxon>Hexapoda</taxon>
        <taxon>Insecta</taxon>
        <taxon>Pterygota</taxon>
        <taxon>Neoptera</taxon>
        <taxon>Endopterygota</taxon>
        <taxon>Diptera</taxon>
        <taxon>Brachycera</taxon>
        <taxon>Muscomorpha</taxon>
        <taxon>Ephydroidea</taxon>
        <taxon>Drosophilidae</taxon>
        <taxon>Drosophila</taxon>
        <taxon>Sophophora</taxon>
    </lineage>
</organism>
<accession>B4GS88</accession>
<gene>
    <name evidence="2" type="primary">Dper\GL26308</name>
    <name evidence="2" type="ORF">Dper_GL26308</name>
</gene>
<dbReference type="STRING" id="7234.B4GS88"/>
<evidence type="ECO:0000313" key="3">
    <source>
        <dbReference type="Proteomes" id="UP000008744"/>
    </source>
</evidence>
<reference evidence="2 3" key="1">
    <citation type="journal article" date="2007" name="Nature">
        <title>Evolution of genes and genomes on the Drosophila phylogeny.</title>
        <authorList>
            <consortium name="Drosophila 12 Genomes Consortium"/>
            <person name="Clark A.G."/>
            <person name="Eisen M.B."/>
            <person name="Smith D.R."/>
            <person name="Bergman C.M."/>
            <person name="Oliver B."/>
            <person name="Markow T.A."/>
            <person name="Kaufman T.C."/>
            <person name="Kellis M."/>
            <person name="Gelbart W."/>
            <person name="Iyer V.N."/>
            <person name="Pollard D.A."/>
            <person name="Sackton T.B."/>
            <person name="Larracuente A.M."/>
            <person name="Singh N.D."/>
            <person name="Abad J.P."/>
            <person name="Abt D.N."/>
            <person name="Adryan B."/>
            <person name="Aguade M."/>
            <person name="Akashi H."/>
            <person name="Anderson W.W."/>
            <person name="Aquadro C.F."/>
            <person name="Ardell D.H."/>
            <person name="Arguello R."/>
            <person name="Artieri C.G."/>
            <person name="Barbash D.A."/>
            <person name="Barker D."/>
            <person name="Barsanti P."/>
            <person name="Batterham P."/>
            <person name="Batzoglou S."/>
            <person name="Begun D."/>
            <person name="Bhutkar A."/>
            <person name="Blanco E."/>
            <person name="Bosak S.A."/>
            <person name="Bradley R.K."/>
            <person name="Brand A.D."/>
            <person name="Brent M.R."/>
            <person name="Brooks A.N."/>
            <person name="Brown R.H."/>
            <person name="Butlin R.K."/>
            <person name="Caggese C."/>
            <person name="Calvi B.R."/>
            <person name="Bernardo de Carvalho A."/>
            <person name="Caspi A."/>
            <person name="Castrezana S."/>
            <person name="Celniker S.E."/>
            <person name="Chang J.L."/>
            <person name="Chapple C."/>
            <person name="Chatterji S."/>
            <person name="Chinwalla A."/>
            <person name="Civetta A."/>
            <person name="Clifton S.W."/>
            <person name="Comeron J.M."/>
            <person name="Costello J.C."/>
            <person name="Coyne J.A."/>
            <person name="Daub J."/>
            <person name="David R.G."/>
            <person name="Delcher A.L."/>
            <person name="Delehaunty K."/>
            <person name="Do C.B."/>
            <person name="Ebling H."/>
            <person name="Edwards K."/>
            <person name="Eickbush T."/>
            <person name="Evans J.D."/>
            <person name="Filipski A."/>
            <person name="Findeiss S."/>
            <person name="Freyhult E."/>
            <person name="Fulton L."/>
            <person name="Fulton R."/>
            <person name="Garcia A.C."/>
            <person name="Gardiner A."/>
            <person name="Garfield D.A."/>
            <person name="Garvin B.E."/>
            <person name="Gibson G."/>
            <person name="Gilbert D."/>
            <person name="Gnerre S."/>
            <person name="Godfrey J."/>
            <person name="Good R."/>
            <person name="Gotea V."/>
            <person name="Gravely B."/>
            <person name="Greenberg A.J."/>
            <person name="Griffiths-Jones S."/>
            <person name="Gross S."/>
            <person name="Guigo R."/>
            <person name="Gustafson E.A."/>
            <person name="Haerty W."/>
            <person name="Hahn M.W."/>
            <person name="Halligan D.L."/>
            <person name="Halpern A.L."/>
            <person name="Halter G.M."/>
            <person name="Han M.V."/>
            <person name="Heger A."/>
            <person name="Hillier L."/>
            <person name="Hinrichs A.S."/>
            <person name="Holmes I."/>
            <person name="Hoskins R.A."/>
            <person name="Hubisz M.J."/>
            <person name="Hultmark D."/>
            <person name="Huntley M.A."/>
            <person name="Jaffe D.B."/>
            <person name="Jagadeeshan S."/>
            <person name="Jeck W.R."/>
            <person name="Johnson J."/>
            <person name="Jones C.D."/>
            <person name="Jordan W.C."/>
            <person name="Karpen G.H."/>
            <person name="Kataoka E."/>
            <person name="Keightley P.D."/>
            <person name="Kheradpour P."/>
            <person name="Kirkness E.F."/>
            <person name="Koerich L.B."/>
            <person name="Kristiansen K."/>
            <person name="Kudrna D."/>
            <person name="Kulathinal R.J."/>
            <person name="Kumar S."/>
            <person name="Kwok R."/>
            <person name="Lander E."/>
            <person name="Langley C.H."/>
            <person name="Lapoint R."/>
            <person name="Lazzaro B.P."/>
            <person name="Lee S.J."/>
            <person name="Levesque L."/>
            <person name="Li R."/>
            <person name="Lin C.F."/>
            <person name="Lin M.F."/>
            <person name="Lindblad-Toh K."/>
            <person name="Llopart A."/>
            <person name="Long M."/>
            <person name="Low L."/>
            <person name="Lozovsky E."/>
            <person name="Lu J."/>
            <person name="Luo M."/>
            <person name="Machado C.A."/>
            <person name="Makalowski W."/>
            <person name="Marzo M."/>
            <person name="Matsuda M."/>
            <person name="Matzkin L."/>
            <person name="McAllister B."/>
            <person name="McBride C.S."/>
            <person name="McKernan B."/>
            <person name="McKernan K."/>
            <person name="Mendez-Lago M."/>
            <person name="Minx P."/>
            <person name="Mollenhauer M.U."/>
            <person name="Montooth K."/>
            <person name="Mount S.M."/>
            <person name="Mu X."/>
            <person name="Myers E."/>
            <person name="Negre B."/>
            <person name="Newfeld S."/>
            <person name="Nielsen R."/>
            <person name="Noor M.A."/>
            <person name="O'Grady P."/>
            <person name="Pachter L."/>
            <person name="Papaceit M."/>
            <person name="Parisi M.J."/>
            <person name="Parisi M."/>
            <person name="Parts L."/>
            <person name="Pedersen J.S."/>
            <person name="Pesole G."/>
            <person name="Phillippy A.M."/>
            <person name="Ponting C.P."/>
            <person name="Pop M."/>
            <person name="Porcelli D."/>
            <person name="Powell J.R."/>
            <person name="Prohaska S."/>
            <person name="Pruitt K."/>
            <person name="Puig M."/>
            <person name="Quesneville H."/>
            <person name="Ram K.R."/>
            <person name="Rand D."/>
            <person name="Rasmussen M.D."/>
            <person name="Reed L.K."/>
            <person name="Reenan R."/>
            <person name="Reily A."/>
            <person name="Remington K.A."/>
            <person name="Rieger T.T."/>
            <person name="Ritchie M.G."/>
            <person name="Robin C."/>
            <person name="Rogers Y.H."/>
            <person name="Rohde C."/>
            <person name="Rozas J."/>
            <person name="Rubenfield M.J."/>
            <person name="Ruiz A."/>
            <person name="Russo S."/>
            <person name="Salzberg S.L."/>
            <person name="Sanchez-Gracia A."/>
            <person name="Saranga D.J."/>
            <person name="Sato H."/>
            <person name="Schaeffer S.W."/>
            <person name="Schatz M.C."/>
            <person name="Schlenke T."/>
            <person name="Schwartz R."/>
            <person name="Segarra C."/>
            <person name="Singh R.S."/>
            <person name="Sirot L."/>
            <person name="Sirota M."/>
            <person name="Sisneros N.B."/>
            <person name="Smith C.D."/>
            <person name="Smith T.F."/>
            <person name="Spieth J."/>
            <person name="Stage D.E."/>
            <person name="Stark A."/>
            <person name="Stephan W."/>
            <person name="Strausberg R.L."/>
            <person name="Strempel S."/>
            <person name="Sturgill D."/>
            <person name="Sutton G."/>
            <person name="Sutton G.G."/>
            <person name="Tao W."/>
            <person name="Teichmann S."/>
            <person name="Tobari Y.N."/>
            <person name="Tomimura Y."/>
            <person name="Tsolas J.M."/>
            <person name="Valente V.L."/>
            <person name="Venter E."/>
            <person name="Venter J.C."/>
            <person name="Vicario S."/>
            <person name="Vieira F.G."/>
            <person name="Vilella A.J."/>
            <person name="Villasante A."/>
            <person name="Walenz B."/>
            <person name="Wang J."/>
            <person name="Wasserman M."/>
            <person name="Watts T."/>
            <person name="Wilson D."/>
            <person name="Wilson R.K."/>
            <person name="Wing R.A."/>
            <person name="Wolfner M.F."/>
            <person name="Wong A."/>
            <person name="Wong G.K."/>
            <person name="Wu C.I."/>
            <person name="Wu G."/>
            <person name="Yamamoto D."/>
            <person name="Yang H.P."/>
            <person name="Yang S.P."/>
            <person name="Yorke J.A."/>
            <person name="Yoshida K."/>
            <person name="Zdobnov E."/>
            <person name="Zhang P."/>
            <person name="Zhang Y."/>
            <person name="Zimin A.V."/>
            <person name="Baldwin J."/>
            <person name="Abdouelleil A."/>
            <person name="Abdulkadir J."/>
            <person name="Abebe A."/>
            <person name="Abera B."/>
            <person name="Abreu J."/>
            <person name="Acer S.C."/>
            <person name="Aftuck L."/>
            <person name="Alexander A."/>
            <person name="An P."/>
            <person name="Anderson E."/>
            <person name="Anderson S."/>
            <person name="Arachi H."/>
            <person name="Azer M."/>
            <person name="Bachantsang P."/>
            <person name="Barry A."/>
            <person name="Bayul T."/>
            <person name="Berlin A."/>
            <person name="Bessette D."/>
            <person name="Bloom T."/>
            <person name="Blye J."/>
            <person name="Boguslavskiy L."/>
            <person name="Bonnet C."/>
            <person name="Boukhgalter B."/>
            <person name="Bourzgui I."/>
            <person name="Brown A."/>
            <person name="Cahill P."/>
            <person name="Channer S."/>
            <person name="Cheshatsang Y."/>
            <person name="Chuda L."/>
            <person name="Citroen M."/>
            <person name="Collymore A."/>
            <person name="Cooke P."/>
            <person name="Costello M."/>
            <person name="D'Aco K."/>
            <person name="Daza R."/>
            <person name="De Haan G."/>
            <person name="DeGray S."/>
            <person name="DeMaso C."/>
            <person name="Dhargay N."/>
            <person name="Dooley K."/>
            <person name="Dooley E."/>
            <person name="Doricent M."/>
            <person name="Dorje P."/>
            <person name="Dorjee K."/>
            <person name="Dupes A."/>
            <person name="Elong R."/>
            <person name="Falk J."/>
            <person name="Farina A."/>
            <person name="Faro S."/>
            <person name="Ferguson D."/>
            <person name="Fisher S."/>
            <person name="Foley C.D."/>
            <person name="Franke A."/>
            <person name="Friedrich D."/>
            <person name="Gadbois L."/>
            <person name="Gearin G."/>
            <person name="Gearin C.R."/>
            <person name="Giannoukos G."/>
            <person name="Goode T."/>
            <person name="Graham J."/>
            <person name="Grandbois E."/>
            <person name="Grewal S."/>
            <person name="Gyaltsen K."/>
            <person name="Hafez N."/>
            <person name="Hagos B."/>
            <person name="Hall J."/>
            <person name="Henson C."/>
            <person name="Hollinger A."/>
            <person name="Honan T."/>
            <person name="Huard M.D."/>
            <person name="Hughes L."/>
            <person name="Hurhula B."/>
            <person name="Husby M.E."/>
            <person name="Kamat A."/>
            <person name="Kanga B."/>
            <person name="Kashin S."/>
            <person name="Khazanovich D."/>
            <person name="Kisner P."/>
            <person name="Lance K."/>
            <person name="Lara M."/>
            <person name="Lee W."/>
            <person name="Lennon N."/>
            <person name="Letendre F."/>
            <person name="LeVine R."/>
            <person name="Lipovsky A."/>
            <person name="Liu X."/>
            <person name="Liu J."/>
            <person name="Liu S."/>
            <person name="Lokyitsang T."/>
            <person name="Lokyitsang Y."/>
            <person name="Lubonja R."/>
            <person name="Lui A."/>
            <person name="MacDonald P."/>
            <person name="Magnisalis V."/>
            <person name="Maru K."/>
            <person name="Matthews C."/>
            <person name="McCusker W."/>
            <person name="McDonough S."/>
            <person name="Mehta T."/>
            <person name="Meldrim J."/>
            <person name="Meneus L."/>
            <person name="Mihai O."/>
            <person name="Mihalev A."/>
            <person name="Mihova T."/>
            <person name="Mittelman R."/>
            <person name="Mlenga V."/>
            <person name="Montmayeur A."/>
            <person name="Mulrain L."/>
            <person name="Navidi A."/>
            <person name="Naylor J."/>
            <person name="Negash T."/>
            <person name="Nguyen T."/>
            <person name="Nguyen N."/>
            <person name="Nicol R."/>
            <person name="Norbu C."/>
            <person name="Norbu N."/>
            <person name="Novod N."/>
            <person name="O'Neill B."/>
            <person name="Osman S."/>
            <person name="Markiewicz E."/>
            <person name="Oyono O.L."/>
            <person name="Patti C."/>
            <person name="Phunkhang P."/>
            <person name="Pierre F."/>
            <person name="Priest M."/>
            <person name="Raghuraman S."/>
            <person name="Rege F."/>
            <person name="Reyes R."/>
            <person name="Rise C."/>
            <person name="Rogov P."/>
            <person name="Ross K."/>
            <person name="Ryan E."/>
            <person name="Settipalli S."/>
            <person name="Shea T."/>
            <person name="Sherpa N."/>
            <person name="Shi L."/>
            <person name="Shih D."/>
            <person name="Sparrow T."/>
            <person name="Spaulding J."/>
            <person name="Stalker J."/>
            <person name="Stange-Thomann N."/>
            <person name="Stavropoulos S."/>
            <person name="Stone C."/>
            <person name="Strader C."/>
            <person name="Tesfaye S."/>
            <person name="Thomson T."/>
            <person name="Thoulutsang Y."/>
            <person name="Thoulutsang D."/>
            <person name="Topham K."/>
            <person name="Topping I."/>
            <person name="Tsamla T."/>
            <person name="Vassiliev H."/>
            <person name="Vo A."/>
            <person name="Wangchuk T."/>
            <person name="Wangdi T."/>
            <person name="Weiand M."/>
            <person name="Wilkinson J."/>
            <person name="Wilson A."/>
            <person name="Yadav S."/>
            <person name="Young G."/>
            <person name="Yu Q."/>
            <person name="Zembek L."/>
            <person name="Zhong D."/>
            <person name="Zimmer A."/>
            <person name="Zwirko Z."/>
            <person name="Jaffe D.B."/>
            <person name="Alvarez P."/>
            <person name="Brockman W."/>
            <person name="Butler J."/>
            <person name="Chin C."/>
            <person name="Gnerre S."/>
            <person name="Grabherr M."/>
            <person name="Kleber M."/>
            <person name="Mauceli E."/>
            <person name="MacCallum I."/>
        </authorList>
    </citation>
    <scope>NUCLEOTIDE SEQUENCE [LARGE SCALE GENOMIC DNA]</scope>
    <source>
        <strain evidence="3">MSH-3 / Tucson 14011-0111.49</strain>
    </source>
</reference>
<feature type="region of interest" description="Disordered" evidence="1">
    <location>
        <begin position="169"/>
        <end position="193"/>
    </location>
</feature>
<feature type="compositionally biased region" description="Polar residues" evidence="1">
    <location>
        <begin position="58"/>
        <end position="73"/>
    </location>
</feature>
<dbReference type="PhylomeDB" id="B4GS88"/>
<keyword evidence="3" id="KW-1185">Reference proteome</keyword>
<dbReference type="AlphaFoldDB" id="B4GS88"/>
<dbReference type="OrthoDB" id="7862047at2759"/>